<keyword evidence="1" id="KW-0812">Transmembrane</keyword>
<sequence length="50" mass="4985">MVHKALEEGWVGDGDHVVGDSMFLVMIVSVKAASLAAAGTLAAAAAVIFG</sequence>
<proteinExistence type="predicted"/>
<evidence type="ECO:0000313" key="2">
    <source>
        <dbReference type="EMBL" id="GAA5145424.1"/>
    </source>
</evidence>
<keyword evidence="1" id="KW-0472">Membrane</keyword>
<protein>
    <submittedName>
        <fullName evidence="2">Uncharacterized protein</fullName>
    </submittedName>
</protein>
<dbReference type="EMBL" id="BAABIA010000008">
    <property type="protein sequence ID" value="GAA5145424.1"/>
    <property type="molecule type" value="Genomic_DNA"/>
</dbReference>
<reference evidence="3" key="1">
    <citation type="journal article" date="2019" name="Int. J. Syst. Evol. Microbiol.">
        <title>The Global Catalogue of Microorganisms (GCM) 10K type strain sequencing project: providing services to taxonomists for standard genome sequencing and annotation.</title>
        <authorList>
            <consortium name="The Broad Institute Genomics Platform"/>
            <consortium name="The Broad Institute Genome Sequencing Center for Infectious Disease"/>
            <person name="Wu L."/>
            <person name="Ma J."/>
        </authorList>
    </citation>
    <scope>NUCLEOTIDE SEQUENCE [LARGE SCALE GENOMIC DNA]</scope>
    <source>
        <strain evidence="3">JCM 18053</strain>
    </source>
</reference>
<evidence type="ECO:0000313" key="3">
    <source>
        <dbReference type="Proteomes" id="UP001499852"/>
    </source>
</evidence>
<comment type="caution">
    <text evidence="2">The sequence shown here is derived from an EMBL/GenBank/DDBJ whole genome shotgun (WGS) entry which is preliminary data.</text>
</comment>
<evidence type="ECO:0000256" key="1">
    <source>
        <dbReference type="SAM" id="Phobius"/>
    </source>
</evidence>
<dbReference type="Proteomes" id="UP001499852">
    <property type="component" value="Unassembled WGS sequence"/>
</dbReference>
<organism evidence="2 3">
    <name type="scientific">Prosthecobacter algae</name>
    <dbReference type="NCBI Taxonomy" id="1144682"/>
    <lineage>
        <taxon>Bacteria</taxon>
        <taxon>Pseudomonadati</taxon>
        <taxon>Verrucomicrobiota</taxon>
        <taxon>Verrucomicrobiia</taxon>
        <taxon>Verrucomicrobiales</taxon>
        <taxon>Verrucomicrobiaceae</taxon>
        <taxon>Prosthecobacter</taxon>
    </lineage>
</organism>
<name>A0ABP9PEN9_9BACT</name>
<accession>A0ABP9PEN9</accession>
<gene>
    <name evidence="2" type="ORF">GCM10023213_37000</name>
</gene>
<keyword evidence="1" id="KW-1133">Transmembrane helix</keyword>
<feature type="transmembrane region" description="Helical" evidence="1">
    <location>
        <begin position="23"/>
        <end position="49"/>
    </location>
</feature>
<keyword evidence="3" id="KW-1185">Reference proteome</keyword>